<dbReference type="PANTHER" id="PTHR10127:SF780">
    <property type="entry name" value="METALLOENDOPEPTIDASE"/>
    <property type="match status" value="1"/>
</dbReference>
<evidence type="ECO:0000256" key="11">
    <source>
        <dbReference type="ARBA" id="ARBA00023180"/>
    </source>
</evidence>
<protein>
    <recommendedName>
        <fullName evidence="12">Zinc metalloproteinase</fullName>
    </recommendedName>
</protein>
<evidence type="ECO:0000256" key="3">
    <source>
        <dbReference type="ARBA" id="ARBA00022536"/>
    </source>
</evidence>
<dbReference type="OMA" id="VYRWPKN"/>
<dbReference type="GO" id="GO:0008270">
    <property type="term" value="F:zinc ion binding"/>
    <property type="evidence" value="ECO:0007669"/>
    <property type="project" value="UniProtKB-UniRule"/>
</dbReference>
<gene>
    <name evidence="16 18 19" type="ORF">SRAE_2000460300</name>
</gene>
<dbReference type="SMART" id="SM00235">
    <property type="entry name" value="ZnMc"/>
    <property type="match status" value="1"/>
</dbReference>
<dbReference type="RefSeq" id="XP_024509156.1">
    <property type="nucleotide sequence ID" value="XM_024643492.1"/>
</dbReference>
<feature type="chain" id="PRO_5015023894" description="Zinc metalloproteinase" evidence="12 14">
    <location>
        <begin position="21"/>
        <end position="468"/>
    </location>
</feature>
<feature type="binding site" evidence="13">
    <location>
        <position position="212"/>
    </location>
    <ligand>
        <name>Zn(2+)</name>
        <dbReference type="ChEBI" id="CHEBI:29105"/>
        <note>catalytic</note>
    </ligand>
</feature>
<keyword evidence="4 13" id="KW-0645">Protease</keyword>
<feature type="binding site" evidence="13">
    <location>
        <position position="216"/>
    </location>
    <ligand>
        <name>Zn(2+)</name>
        <dbReference type="ChEBI" id="CHEBI:29105"/>
        <note>catalytic</note>
    </ligand>
</feature>
<keyword evidence="2 12" id="KW-0964">Secreted</keyword>
<feature type="domain" description="Peptidase M12A" evidence="15">
    <location>
        <begin position="118"/>
        <end position="315"/>
    </location>
</feature>
<evidence type="ECO:0000256" key="10">
    <source>
        <dbReference type="ARBA" id="ARBA00023157"/>
    </source>
</evidence>
<evidence type="ECO:0000256" key="14">
    <source>
        <dbReference type="RuleBase" id="RU361183"/>
    </source>
</evidence>
<evidence type="ECO:0000256" key="2">
    <source>
        <dbReference type="ARBA" id="ARBA00022525"/>
    </source>
</evidence>
<dbReference type="PANTHER" id="PTHR10127">
    <property type="entry name" value="DISCOIDIN, CUB, EGF, LAMININ , AND ZINC METALLOPROTEASE DOMAIN CONTAINING"/>
    <property type="match status" value="1"/>
</dbReference>
<dbReference type="WBParaSite" id="SRAE_2000460300.1">
    <property type="protein sequence ID" value="SRAE_2000460300.1"/>
    <property type="gene ID" value="WBGene00264835"/>
</dbReference>
<dbReference type="Proteomes" id="UP000035682">
    <property type="component" value="Unplaced"/>
</dbReference>
<keyword evidence="11" id="KW-0325">Glycoprotein</keyword>
<dbReference type="Gene3D" id="3.40.390.10">
    <property type="entry name" value="Collagenase (Catalytic Domain)"/>
    <property type="match status" value="1"/>
</dbReference>
<evidence type="ECO:0000256" key="6">
    <source>
        <dbReference type="ARBA" id="ARBA00022729"/>
    </source>
</evidence>
<evidence type="ECO:0000256" key="4">
    <source>
        <dbReference type="ARBA" id="ARBA00022670"/>
    </source>
</evidence>
<keyword evidence="8 13" id="KW-0862">Zinc</keyword>
<accession>A0A090LJE5</accession>
<keyword evidence="10 13" id="KW-1015">Disulfide bond</keyword>
<dbReference type="GO" id="GO:0004222">
    <property type="term" value="F:metalloendopeptidase activity"/>
    <property type="evidence" value="ECO:0007669"/>
    <property type="project" value="UniProtKB-UniRule"/>
</dbReference>
<keyword evidence="7 13" id="KW-0378">Hydrolase</keyword>
<keyword evidence="3" id="KW-0245">EGF-like domain</keyword>
<proteinExistence type="predicted"/>
<keyword evidence="17" id="KW-1185">Reference proteome</keyword>
<comment type="subcellular location">
    <subcellularLocation>
        <location evidence="1 12">Secreted</location>
    </subcellularLocation>
</comment>
<evidence type="ECO:0000313" key="17">
    <source>
        <dbReference type="Proteomes" id="UP000035682"/>
    </source>
</evidence>
<feature type="binding site" evidence="13">
    <location>
        <position position="222"/>
    </location>
    <ligand>
        <name>Zn(2+)</name>
        <dbReference type="ChEBI" id="CHEBI:29105"/>
        <note>catalytic</note>
    </ligand>
</feature>
<keyword evidence="6 12" id="KW-0732">Signal</keyword>
<reference evidence="16 17" key="1">
    <citation type="submission" date="2014-09" db="EMBL/GenBank/DDBJ databases">
        <authorList>
            <person name="Martin A.A."/>
        </authorList>
    </citation>
    <scope>NUCLEOTIDE SEQUENCE</scope>
    <source>
        <strain evidence="17">ED321</strain>
        <strain evidence="16">ED321 Heterogonic</strain>
    </source>
</reference>
<dbReference type="CTD" id="36382328"/>
<dbReference type="PIRSF" id="PIRSF036365">
    <property type="entry name" value="Astacin_nematoda"/>
    <property type="match status" value="1"/>
</dbReference>
<dbReference type="AlphaFoldDB" id="A0A090LJE5"/>
<feature type="disulfide bond" evidence="13">
    <location>
        <begin position="159"/>
        <end position="314"/>
    </location>
</feature>
<dbReference type="WormBase" id="SRAE_2000460300">
    <property type="protein sequence ID" value="SRP02557"/>
    <property type="gene ID" value="WBGene00264835"/>
</dbReference>
<dbReference type="InterPro" id="IPR024079">
    <property type="entry name" value="MetalloPept_cat_dom_sf"/>
</dbReference>
<evidence type="ECO:0000256" key="8">
    <source>
        <dbReference type="ARBA" id="ARBA00022833"/>
    </source>
</evidence>
<dbReference type="Gene3D" id="2.60.120.290">
    <property type="entry name" value="Spermadhesin, CUB domain"/>
    <property type="match status" value="1"/>
</dbReference>
<dbReference type="InterPro" id="IPR035914">
    <property type="entry name" value="Sperma_CUB_dom_sf"/>
</dbReference>
<evidence type="ECO:0000256" key="5">
    <source>
        <dbReference type="ARBA" id="ARBA00022723"/>
    </source>
</evidence>
<dbReference type="GeneID" id="36382328"/>
<dbReference type="InterPro" id="IPR017050">
    <property type="entry name" value="Metallopeptidase_nem"/>
</dbReference>
<dbReference type="PRINTS" id="PR00480">
    <property type="entry name" value="ASTACIN"/>
</dbReference>
<organism evidence="16">
    <name type="scientific">Strongyloides ratti</name>
    <name type="common">Parasitic roundworm</name>
    <dbReference type="NCBI Taxonomy" id="34506"/>
    <lineage>
        <taxon>Eukaryota</taxon>
        <taxon>Metazoa</taxon>
        <taxon>Ecdysozoa</taxon>
        <taxon>Nematoda</taxon>
        <taxon>Chromadorea</taxon>
        <taxon>Rhabditida</taxon>
        <taxon>Tylenchina</taxon>
        <taxon>Panagrolaimomorpha</taxon>
        <taxon>Strongyloidoidea</taxon>
        <taxon>Strongyloididae</taxon>
        <taxon>Strongyloides</taxon>
    </lineage>
</organism>
<dbReference type="OrthoDB" id="291007at2759"/>
<dbReference type="SUPFAM" id="SSF49854">
    <property type="entry name" value="Spermadhesin, CUB domain"/>
    <property type="match status" value="1"/>
</dbReference>
<comment type="cofactor">
    <cofactor evidence="13 14">
        <name>Zn(2+)</name>
        <dbReference type="ChEBI" id="CHEBI:29105"/>
    </cofactor>
    <text evidence="13 14">Binds 1 zinc ion per subunit.</text>
</comment>
<dbReference type="EMBL" id="LN609529">
    <property type="protein sequence ID" value="CEF69957.1"/>
    <property type="molecule type" value="Genomic_DNA"/>
</dbReference>
<evidence type="ECO:0000256" key="12">
    <source>
        <dbReference type="PIRNR" id="PIRNR036365"/>
    </source>
</evidence>
<keyword evidence="5 13" id="KW-0479">Metal-binding</keyword>
<name>A0A090LJE5_STRRB</name>
<dbReference type="InterPro" id="IPR006026">
    <property type="entry name" value="Peptidase_Metallo"/>
</dbReference>
<evidence type="ECO:0000256" key="13">
    <source>
        <dbReference type="PROSITE-ProRule" id="PRU01211"/>
    </source>
</evidence>
<reference evidence="18" key="2">
    <citation type="submission" date="2020-12" db="UniProtKB">
        <authorList>
            <consortium name="WormBaseParasite"/>
        </authorList>
    </citation>
    <scope>IDENTIFICATION</scope>
</reference>
<dbReference type="PROSITE" id="PS51864">
    <property type="entry name" value="ASTACIN"/>
    <property type="match status" value="1"/>
</dbReference>
<evidence type="ECO:0000256" key="7">
    <source>
        <dbReference type="ARBA" id="ARBA00022801"/>
    </source>
</evidence>
<evidence type="ECO:0000313" key="19">
    <source>
        <dbReference type="WormBase" id="SRAE_2000460300"/>
    </source>
</evidence>
<evidence type="ECO:0000259" key="15">
    <source>
        <dbReference type="PROSITE" id="PS51864"/>
    </source>
</evidence>
<dbReference type="GO" id="GO:0006508">
    <property type="term" value="P:proteolysis"/>
    <property type="evidence" value="ECO:0007669"/>
    <property type="project" value="UniProtKB-KW"/>
</dbReference>
<evidence type="ECO:0000313" key="18">
    <source>
        <dbReference type="WBParaSite" id="SRAE_2000460300.1"/>
    </source>
</evidence>
<evidence type="ECO:0000313" key="16">
    <source>
        <dbReference type="EMBL" id="CEF69957.1"/>
    </source>
</evidence>
<comment type="caution">
    <text evidence="13">Lacks conserved residue(s) required for the propagation of feature annotation.</text>
</comment>
<dbReference type="GO" id="GO:0018996">
    <property type="term" value="P:molting cycle, collagen and cuticulin-based cuticle"/>
    <property type="evidence" value="ECO:0007669"/>
    <property type="project" value="InterPro"/>
</dbReference>
<dbReference type="SUPFAM" id="SSF55486">
    <property type="entry name" value="Metalloproteases ('zincins'), catalytic domain"/>
    <property type="match status" value="1"/>
</dbReference>
<dbReference type="InterPro" id="IPR001506">
    <property type="entry name" value="Peptidase_M12A"/>
</dbReference>
<dbReference type="InterPro" id="IPR034035">
    <property type="entry name" value="Astacin-like_dom"/>
</dbReference>
<keyword evidence="9 13" id="KW-0482">Metalloprotease</keyword>
<feature type="active site" evidence="13">
    <location>
        <position position="213"/>
    </location>
</feature>
<dbReference type="Pfam" id="PF01400">
    <property type="entry name" value="Astacin"/>
    <property type="match status" value="1"/>
</dbReference>
<dbReference type="GO" id="GO:0005576">
    <property type="term" value="C:extracellular region"/>
    <property type="evidence" value="ECO:0007669"/>
    <property type="project" value="UniProtKB-SubCell"/>
</dbReference>
<dbReference type="CDD" id="cd04280">
    <property type="entry name" value="ZnMc_astacin_like"/>
    <property type="match status" value="1"/>
</dbReference>
<evidence type="ECO:0000256" key="1">
    <source>
        <dbReference type="ARBA" id="ARBA00004613"/>
    </source>
</evidence>
<evidence type="ECO:0000256" key="9">
    <source>
        <dbReference type="ARBA" id="ARBA00023049"/>
    </source>
</evidence>
<feature type="signal peptide" evidence="12 14">
    <location>
        <begin position="1"/>
        <end position="20"/>
    </location>
</feature>
<sequence length="468" mass="53594">MTKNTIIILIFIFLLTIALAASIDESQVPSEDRANFGITKFITGLFTKLHTLIFGNETKNSGNTNKNNNNSPLENKDLLQGDIMLTEEQADELVDKVAVEEAKQGIDISKVMNNETDVRLKRKFKADAKKWDLPIDYEIQKGDHNLIDRALKLIENKTCIRFNKIYWTSFGKPSLKYFRGNGCWSYIGQTVRDKPQDISIGVFCDTIGKIQHETMHALGVKHEQCRADRDDYLEIFPENVQYGRQNNFEKLDIDNALAYNISYDYGSDMHYQADAFSDNGNATMLPHDRLYNKTIGMDNGMTFLDAKLINRHYCSEVCPKSDIKCYNGGYENPNKCNTCTCVKGFGGKRCTDFRKFKKECDKQILFVTKEEQLLPFDGRKNCLIHLKAPYGKKVAINIKYINMGSVYDPVCSKKDSLEVKYYKDKTRTGALFCGLTQNITFTSHNDHVIVDYKSRKELSIANMTYKIF</sequence>